<name>A0A6A5HXL9_CAERE</name>
<dbReference type="CTD" id="78773373"/>
<organism evidence="1 2">
    <name type="scientific">Caenorhabditis remanei</name>
    <name type="common">Caenorhabditis vulgaris</name>
    <dbReference type="NCBI Taxonomy" id="31234"/>
    <lineage>
        <taxon>Eukaryota</taxon>
        <taxon>Metazoa</taxon>
        <taxon>Ecdysozoa</taxon>
        <taxon>Nematoda</taxon>
        <taxon>Chromadorea</taxon>
        <taxon>Rhabditida</taxon>
        <taxon>Rhabditina</taxon>
        <taxon>Rhabditomorpha</taxon>
        <taxon>Rhabditoidea</taxon>
        <taxon>Rhabditidae</taxon>
        <taxon>Peloderinae</taxon>
        <taxon>Caenorhabditis</taxon>
    </lineage>
</organism>
<dbReference type="AlphaFoldDB" id="A0A6A5HXL9"/>
<evidence type="ECO:0000313" key="1">
    <source>
        <dbReference type="EMBL" id="KAF1770752.1"/>
    </source>
</evidence>
<accession>A0A6A5HXL9</accession>
<protein>
    <submittedName>
        <fullName evidence="1">Uncharacterized protein</fullName>
    </submittedName>
</protein>
<dbReference type="GeneID" id="78773373"/>
<proteinExistence type="predicted"/>
<dbReference type="EMBL" id="WUAV01000001">
    <property type="protein sequence ID" value="KAF1770752.1"/>
    <property type="molecule type" value="Genomic_DNA"/>
</dbReference>
<evidence type="ECO:0000313" key="2">
    <source>
        <dbReference type="Proteomes" id="UP000483820"/>
    </source>
</evidence>
<reference evidence="1 2" key="1">
    <citation type="submission" date="2019-12" db="EMBL/GenBank/DDBJ databases">
        <title>Chromosome-level assembly of the Caenorhabditis remanei genome.</title>
        <authorList>
            <person name="Teterina A.A."/>
            <person name="Willis J.H."/>
            <person name="Phillips P.C."/>
        </authorList>
    </citation>
    <scope>NUCLEOTIDE SEQUENCE [LARGE SCALE GENOMIC DNA]</scope>
    <source>
        <strain evidence="1 2">PX506</strain>
        <tissue evidence="1">Whole organism</tissue>
    </source>
</reference>
<gene>
    <name evidence="1" type="ORF">GCK72_002575</name>
</gene>
<dbReference type="KEGG" id="crq:GCK72_002575"/>
<dbReference type="RefSeq" id="XP_053592140.1">
    <property type="nucleotide sequence ID" value="XM_053723495.1"/>
</dbReference>
<dbReference type="Proteomes" id="UP000483820">
    <property type="component" value="Chromosome I"/>
</dbReference>
<comment type="caution">
    <text evidence="1">The sequence shown here is derived from an EMBL/GenBank/DDBJ whole genome shotgun (WGS) entry which is preliminary data.</text>
</comment>
<sequence length="151" mass="16487">MMKSFDSQVTLSVGVFVARISTVDFENTTLLIFGVSYREQASRCIESTLSVVDDVVSVLDFEEIRVFLNCVEEDVAALLMTIQNNEVFFSLLCECCLFGGTDVSFSMHHITFVDAYLVDWPESVPSVSLVEPSPAASVASEALVVLVDVAA</sequence>